<evidence type="ECO:0000256" key="3">
    <source>
        <dbReference type="ARBA" id="ARBA00023125"/>
    </source>
</evidence>
<gene>
    <name evidence="8" type="primary">LOC111023136</name>
</gene>
<evidence type="ECO:0000256" key="6">
    <source>
        <dbReference type="SAM" id="MobiDB-lite"/>
    </source>
</evidence>
<dbReference type="RefSeq" id="XP_022156187.1">
    <property type="nucleotide sequence ID" value="XM_022300495.1"/>
</dbReference>
<dbReference type="KEGG" id="mcha:111023136"/>
<proteinExistence type="predicted"/>
<evidence type="ECO:0000256" key="1">
    <source>
        <dbReference type="ARBA" id="ARBA00004123"/>
    </source>
</evidence>
<dbReference type="PANTHER" id="PTHR31541:SF25">
    <property type="entry name" value="GAMMA-GLIADIN B"/>
    <property type="match status" value="1"/>
</dbReference>
<evidence type="ECO:0000256" key="2">
    <source>
        <dbReference type="ARBA" id="ARBA00023015"/>
    </source>
</evidence>
<feature type="compositionally biased region" description="Acidic residues" evidence="6">
    <location>
        <begin position="41"/>
        <end position="70"/>
    </location>
</feature>
<dbReference type="SUPFAM" id="SSF101936">
    <property type="entry name" value="DNA-binding pseudobarrel domain"/>
    <property type="match status" value="1"/>
</dbReference>
<feature type="region of interest" description="Disordered" evidence="6">
    <location>
        <begin position="1"/>
        <end position="139"/>
    </location>
</feature>
<evidence type="ECO:0000256" key="4">
    <source>
        <dbReference type="ARBA" id="ARBA00023163"/>
    </source>
</evidence>
<dbReference type="OrthoDB" id="1090008at2759"/>
<dbReference type="AlphaFoldDB" id="A0A6J1DRC9"/>
<keyword evidence="7" id="KW-1185">Reference proteome</keyword>
<feature type="compositionally biased region" description="Low complexity" evidence="6">
    <location>
        <begin position="101"/>
        <end position="114"/>
    </location>
</feature>
<evidence type="ECO:0000256" key="5">
    <source>
        <dbReference type="ARBA" id="ARBA00023242"/>
    </source>
</evidence>
<organism evidence="7 8">
    <name type="scientific">Momordica charantia</name>
    <name type="common">Bitter gourd</name>
    <name type="synonym">Balsam pear</name>
    <dbReference type="NCBI Taxonomy" id="3673"/>
    <lineage>
        <taxon>Eukaryota</taxon>
        <taxon>Viridiplantae</taxon>
        <taxon>Streptophyta</taxon>
        <taxon>Embryophyta</taxon>
        <taxon>Tracheophyta</taxon>
        <taxon>Spermatophyta</taxon>
        <taxon>Magnoliopsida</taxon>
        <taxon>eudicotyledons</taxon>
        <taxon>Gunneridae</taxon>
        <taxon>Pentapetalae</taxon>
        <taxon>rosids</taxon>
        <taxon>fabids</taxon>
        <taxon>Cucurbitales</taxon>
        <taxon>Cucurbitaceae</taxon>
        <taxon>Momordiceae</taxon>
        <taxon>Momordica</taxon>
    </lineage>
</organism>
<protein>
    <submittedName>
        <fullName evidence="8">VID27-like protein</fullName>
    </submittedName>
</protein>
<keyword evidence="2" id="KW-0805">Transcription regulation</keyword>
<keyword evidence="3" id="KW-0238">DNA-binding</keyword>
<keyword evidence="4" id="KW-0804">Transcription</keyword>
<comment type="subcellular location">
    <subcellularLocation>
        <location evidence="1">Nucleus</location>
    </subcellularLocation>
</comment>
<sequence length="305" mass="34027">MNGNTSSSVHGETTDDESRDDNPPTYSPAESVNGALRREENDEEDDGEEEENGDGDGDGDDELDEDEEVDIMTVDQEITDAAMEIEEEKDVSMEETTQSESSFSAAASAAAFAAVDQDSSESDGEESETESQISHNFPPNFPLEFTKRLVDPLSIRPRILMEKKLRESDVDENRNRLSIPAKKVKEAFLLLDEEDRMSAGEDMEVEVIEPDSGTVSAVTLRRRRIGENQPPSYVLTGQWSQVVARNSDALKRGRRVRVWYFHDGDGDVGLRLCFAIEVFESGKGGDGEFVKELTQKWWGQNIFTP</sequence>
<name>A0A6J1DRC9_MOMCH</name>
<reference evidence="8" key="1">
    <citation type="submission" date="2025-08" db="UniProtKB">
        <authorList>
            <consortium name="RefSeq"/>
        </authorList>
    </citation>
    <scope>IDENTIFICATION</scope>
    <source>
        <strain evidence="8">OHB3-1</strain>
    </source>
</reference>
<dbReference type="PANTHER" id="PTHR31541">
    <property type="entry name" value="B3 DOMAIN PLANT PROTEIN-RELATED"/>
    <property type="match status" value="1"/>
</dbReference>
<dbReference type="Proteomes" id="UP000504603">
    <property type="component" value="Unplaced"/>
</dbReference>
<dbReference type="GeneID" id="111023136"/>
<accession>A0A6J1DRC9</accession>
<dbReference type="GO" id="GO:0005634">
    <property type="term" value="C:nucleus"/>
    <property type="evidence" value="ECO:0007669"/>
    <property type="project" value="UniProtKB-SubCell"/>
</dbReference>
<dbReference type="InterPro" id="IPR015300">
    <property type="entry name" value="DNA-bd_pseudobarrel_sf"/>
</dbReference>
<dbReference type="GO" id="GO:0003677">
    <property type="term" value="F:DNA binding"/>
    <property type="evidence" value="ECO:0007669"/>
    <property type="project" value="UniProtKB-KW"/>
</dbReference>
<dbReference type="Gene3D" id="2.40.330.10">
    <property type="entry name" value="DNA-binding pseudobarrel domain"/>
    <property type="match status" value="1"/>
</dbReference>
<feature type="compositionally biased region" description="Acidic residues" evidence="6">
    <location>
        <begin position="118"/>
        <end position="129"/>
    </location>
</feature>
<dbReference type="Pfam" id="PF03754">
    <property type="entry name" value="At2g31720-like"/>
    <property type="match status" value="1"/>
</dbReference>
<dbReference type="InterPro" id="IPR005508">
    <property type="entry name" value="At2g31720-like"/>
</dbReference>
<evidence type="ECO:0000313" key="7">
    <source>
        <dbReference type="Proteomes" id="UP000504603"/>
    </source>
</evidence>
<feature type="compositionally biased region" description="Polar residues" evidence="6">
    <location>
        <begin position="1"/>
        <end position="11"/>
    </location>
</feature>
<keyword evidence="5" id="KW-0539">Nucleus</keyword>
<evidence type="ECO:0000313" key="8">
    <source>
        <dbReference type="RefSeq" id="XP_022156187.1"/>
    </source>
</evidence>